<dbReference type="InParanoid" id="T1F983"/>
<dbReference type="PANTHER" id="PTHR11036:SF127">
    <property type="entry name" value="SEMAPHORIN-1A"/>
    <property type="match status" value="1"/>
</dbReference>
<dbReference type="GO" id="GO:0030215">
    <property type="term" value="F:semaphorin receptor binding"/>
    <property type="evidence" value="ECO:0007669"/>
    <property type="project" value="InterPro"/>
</dbReference>
<proteinExistence type="predicted"/>
<reference evidence="2" key="3">
    <citation type="submission" date="2015-06" db="UniProtKB">
        <authorList>
            <consortium name="EnsemblMetazoa"/>
        </authorList>
    </citation>
    <scope>IDENTIFICATION</scope>
</reference>
<dbReference type="Gene3D" id="2.130.10.10">
    <property type="entry name" value="YVTN repeat-like/Quinoprotein amine dehydrogenase"/>
    <property type="match status" value="1"/>
</dbReference>
<dbReference type="eggNOG" id="KOG3611">
    <property type="taxonomic scope" value="Eukaryota"/>
</dbReference>
<dbReference type="GeneID" id="20205382"/>
<dbReference type="InterPro" id="IPR015943">
    <property type="entry name" value="WD40/YVTN_repeat-like_dom_sf"/>
</dbReference>
<protein>
    <submittedName>
        <fullName evidence="1 2">Uncharacterized protein</fullName>
    </submittedName>
</protein>
<dbReference type="OrthoDB" id="9988752at2759"/>
<sequence length="345" mass="39232">MQKNFRGRCPYEPDSNFTSVYATMRKPIEVSFILSATMFDFGMANSILLRPRLYVSELGNYFQDGGSPIQDGGSPFQDGVDNGGNDEAQFVGTFDIGDFIYVFFRELAHQSGDMGNGENRFTTFVKARLNCSVIKNEVAFRFDEILMQIDVQMCSKHLKCDACTTDPYCGWNLNAALCMPYKEGLLQSMEDENSDLCVKSCQQQSMKTHEATEDSNLYLECKSACNMPNNVNNKVTWQFIDSQSARLIRNDNENQVITQDHGLLLVEVKPHHNAVQPGNRVDQSKESIWRREYLAWCNAYQRYKHCRKENCIPRKITDQCTHLDATWINDDDGGGGDVDTLMDTP</sequence>
<dbReference type="EnsemblMetazoa" id="HelroT175390">
    <property type="protein sequence ID" value="HelroP175390"/>
    <property type="gene ID" value="HelroG175390"/>
</dbReference>
<gene>
    <name evidence="2" type="primary">20205382</name>
    <name evidence="1" type="ORF">HELRODRAFT_175390</name>
</gene>
<keyword evidence="3" id="KW-1185">Reference proteome</keyword>
<dbReference type="SUPFAM" id="SSF103575">
    <property type="entry name" value="Plexin repeat"/>
    <property type="match status" value="1"/>
</dbReference>
<name>T1F983_HELRO</name>
<dbReference type="RefSeq" id="XP_009021065.1">
    <property type="nucleotide sequence ID" value="XM_009022817.1"/>
</dbReference>
<dbReference type="SUPFAM" id="SSF101912">
    <property type="entry name" value="Sema domain"/>
    <property type="match status" value="1"/>
</dbReference>
<reference evidence="1 3" key="2">
    <citation type="journal article" date="2013" name="Nature">
        <title>Insights into bilaterian evolution from three spiralian genomes.</title>
        <authorList>
            <person name="Simakov O."/>
            <person name="Marletaz F."/>
            <person name="Cho S.J."/>
            <person name="Edsinger-Gonzales E."/>
            <person name="Havlak P."/>
            <person name="Hellsten U."/>
            <person name="Kuo D.H."/>
            <person name="Larsson T."/>
            <person name="Lv J."/>
            <person name="Arendt D."/>
            <person name="Savage R."/>
            <person name="Osoegawa K."/>
            <person name="de Jong P."/>
            <person name="Grimwood J."/>
            <person name="Chapman J.A."/>
            <person name="Shapiro H."/>
            <person name="Aerts A."/>
            <person name="Otillar R.P."/>
            <person name="Terry A.Y."/>
            <person name="Boore J.L."/>
            <person name="Grigoriev I.V."/>
            <person name="Lindberg D.R."/>
            <person name="Seaver E.C."/>
            <person name="Weisblat D.A."/>
            <person name="Putnam N.H."/>
            <person name="Rokhsar D.S."/>
        </authorList>
    </citation>
    <scope>NUCLEOTIDE SEQUENCE</scope>
</reference>
<dbReference type="AlphaFoldDB" id="T1F983"/>
<dbReference type="Proteomes" id="UP000015101">
    <property type="component" value="Unassembled WGS sequence"/>
</dbReference>
<dbReference type="InterPro" id="IPR027231">
    <property type="entry name" value="Semaphorin"/>
</dbReference>
<dbReference type="KEGG" id="hro:HELRODRAFT_175390"/>
<evidence type="ECO:0000313" key="2">
    <source>
        <dbReference type="EnsemblMetazoa" id="HelroP175390"/>
    </source>
</evidence>
<dbReference type="CTD" id="20205382"/>
<dbReference type="HOGENOM" id="CLU_804817_0_0_1"/>
<dbReference type="EMBL" id="AMQM01005247">
    <property type="status" value="NOT_ANNOTATED_CDS"/>
    <property type="molecule type" value="Genomic_DNA"/>
</dbReference>
<dbReference type="PANTHER" id="PTHR11036">
    <property type="entry name" value="SEMAPHORIN"/>
    <property type="match status" value="1"/>
</dbReference>
<dbReference type="InterPro" id="IPR036352">
    <property type="entry name" value="Semap_dom_sf"/>
</dbReference>
<dbReference type="EMBL" id="KB096864">
    <property type="protein sequence ID" value="ESO00894.1"/>
    <property type="molecule type" value="Genomic_DNA"/>
</dbReference>
<reference evidence="3" key="1">
    <citation type="submission" date="2012-12" db="EMBL/GenBank/DDBJ databases">
        <authorList>
            <person name="Hellsten U."/>
            <person name="Grimwood J."/>
            <person name="Chapman J.A."/>
            <person name="Shapiro H."/>
            <person name="Aerts A."/>
            <person name="Otillar R.P."/>
            <person name="Terry A.Y."/>
            <person name="Boore J.L."/>
            <person name="Simakov O."/>
            <person name="Marletaz F."/>
            <person name="Cho S.-J."/>
            <person name="Edsinger-Gonzales E."/>
            <person name="Havlak P."/>
            <person name="Kuo D.-H."/>
            <person name="Larsson T."/>
            <person name="Lv J."/>
            <person name="Arendt D."/>
            <person name="Savage R."/>
            <person name="Osoegawa K."/>
            <person name="de Jong P."/>
            <person name="Lindberg D.R."/>
            <person name="Seaver E.C."/>
            <person name="Weisblat D.A."/>
            <person name="Putnam N.H."/>
            <person name="Grigoriev I.V."/>
            <person name="Rokhsar D.S."/>
        </authorList>
    </citation>
    <scope>NUCLEOTIDE SEQUENCE</scope>
</reference>
<evidence type="ECO:0000313" key="1">
    <source>
        <dbReference type="EMBL" id="ESO00894.1"/>
    </source>
</evidence>
<accession>T1F983</accession>
<dbReference type="EMBL" id="AMQM01005248">
    <property type="status" value="NOT_ANNOTATED_CDS"/>
    <property type="molecule type" value="Genomic_DNA"/>
</dbReference>
<dbReference type="STRING" id="6412.T1F983"/>
<organism evidence="2 3">
    <name type="scientific">Helobdella robusta</name>
    <name type="common">Californian leech</name>
    <dbReference type="NCBI Taxonomy" id="6412"/>
    <lineage>
        <taxon>Eukaryota</taxon>
        <taxon>Metazoa</taxon>
        <taxon>Spiralia</taxon>
        <taxon>Lophotrochozoa</taxon>
        <taxon>Annelida</taxon>
        <taxon>Clitellata</taxon>
        <taxon>Hirudinea</taxon>
        <taxon>Rhynchobdellida</taxon>
        <taxon>Glossiphoniidae</taxon>
        <taxon>Helobdella</taxon>
    </lineage>
</organism>
<evidence type="ECO:0000313" key="3">
    <source>
        <dbReference type="Proteomes" id="UP000015101"/>
    </source>
</evidence>